<dbReference type="AlphaFoldDB" id="A0A9P8Q182"/>
<keyword evidence="2" id="KW-1185">Reference proteome</keyword>
<accession>A0A9P8Q182</accession>
<evidence type="ECO:0000313" key="2">
    <source>
        <dbReference type="Proteomes" id="UP000774326"/>
    </source>
</evidence>
<organism evidence="1 2">
    <name type="scientific">Wickerhamomyces pijperi</name>
    <name type="common">Yeast</name>
    <name type="synonym">Pichia pijperi</name>
    <dbReference type="NCBI Taxonomy" id="599730"/>
    <lineage>
        <taxon>Eukaryota</taxon>
        <taxon>Fungi</taxon>
        <taxon>Dikarya</taxon>
        <taxon>Ascomycota</taxon>
        <taxon>Saccharomycotina</taxon>
        <taxon>Saccharomycetes</taxon>
        <taxon>Phaffomycetales</taxon>
        <taxon>Wickerhamomycetaceae</taxon>
        <taxon>Wickerhamomyces</taxon>
    </lineage>
</organism>
<comment type="caution">
    <text evidence="1">The sequence shown here is derived from an EMBL/GenBank/DDBJ whole genome shotgun (WGS) entry which is preliminary data.</text>
</comment>
<dbReference type="EMBL" id="JAEUBG010003778">
    <property type="protein sequence ID" value="KAH3682333.1"/>
    <property type="molecule type" value="Genomic_DNA"/>
</dbReference>
<name>A0A9P8Q182_WICPI</name>
<protein>
    <submittedName>
        <fullName evidence="1">Uncharacterized protein</fullName>
    </submittedName>
</protein>
<reference evidence="1" key="2">
    <citation type="submission" date="2021-01" db="EMBL/GenBank/DDBJ databases">
        <authorList>
            <person name="Schikora-Tamarit M.A."/>
        </authorList>
    </citation>
    <scope>NUCLEOTIDE SEQUENCE</scope>
    <source>
        <strain evidence="1">CBS2887</strain>
    </source>
</reference>
<dbReference type="Proteomes" id="UP000774326">
    <property type="component" value="Unassembled WGS sequence"/>
</dbReference>
<evidence type="ECO:0000313" key="1">
    <source>
        <dbReference type="EMBL" id="KAH3682333.1"/>
    </source>
</evidence>
<sequence length="305" mass="33163">MLDDEDFLRPLTGVASRSLTSGLNLETTDGNPVFIGVEVCGVLLIGESLEPRLKGFLPMLSESLANLELMVRDKIRGPSGVTDSGAPLVKESKDFLPILKGLTGETSSALPLKVVVSVELIGEEGRSESSLRSFNSEMNSKTLNYLAVVIAWEMAALINSALAFSGESAAILEEILTISETFENNSSTSTPCDLFDWFRSSKNFCTIERSAETKLVGMTPFDETRDFILLSEILSNVNKSSIFLNFNSSNLDFHSTTSLFKESIEASSEADFSFLTSIKASSFLFCALMELDKLSDFSCISLSIA</sequence>
<reference evidence="1" key="1">
    <citation type="journal article" date="2021" name="Open Biol.">
        <title>Shared evolutionary footprints suggest mitochondrial oxidative damage underlies multiple complex I losses in fungi.</title>
        <authorList>
            <person name="Schikora-Tamarit M.A."/>
            <person name="Marcet-Houben M."/>
            <person name="Nosek J."/>
            <person name="Gabaldon T."/>
        </authorList>
    </citation>
    <scope>NUCLEOTIDE SEQUENCE</scope>
    <source>
        <strain evidence="1">CBS2887</strain>
    </source>
</reference>
<proteinExistence type="predicted"/>
<gene>
    <name evidence="1" type="ORF">WICPIJ_006705</name>
</gene>